<dbReference type="GO" id="GO:0006508">
    <property type="term" value="P:proteolysis"/>
    <property type="evidence" value="ECO:0007669"/>
    <property type="project" value="UniProtKB-KW"/>
</dbReference>
<feature type="binding site" evidence="9">
    <location>
        <position position="397"/>
    </location>
    <ligand>
        <name>Zn(2+)</name>
        <dbReference type="ChEBI" id="CHEBI:29105"/>
        <note>catalytic</note>
    </ligand>
</feature>
<evidence type="ECO:0000256" key="9">
    <source>
        <dbReference type="PIRSR" id="PIRSR634016-3"/>
    </source>
</evidence>
<dbReference type="GO" id="GO:0005737">
    <property type="term" value="C:cytoplasm"/>
    <property type="evidence" value="ECO:0007669"/>
    <property type="project" value="TreeGrafter"/>
</dbReference>
<sequence>MHWVVLLLIVGPAAIGQDFTPDKQRMLKKGALYDGEYDIRGKARYADSFLPGSTGERERRIPEFVEPIEYFIQIQPYFENDKIAIPEGRANMTFDGRCTFIFRVKQQTRNVTLHSLLLIYERVTLMDEEGETLITNASYSFNETLNHIIIDTEDHLTVGKTYMLQFVYTGEIHDYLDTGLYYTSYDDTDGNSHFMLATHLQPARARWVFPCLDEPAYKAVFHITLIYPKGLIALANAMERTPVSMKPPLGDWEVIQFPPSLKMSTYLVAFAIGPYVKAETINEDGILVRSWGWTGQEEYLEFAVNVSAKCLHTMGNYLNYTYPYIKSDQIGLPEFVAGAMENFGLIVYKYQYVAIHPKISTTEAKQAAAKVICHELAHQWFGNTVTAAWWDDLFLNEGFASFFERFNMKLAIPSQKPYIETKWYAQRVQPSLVFDADLSKSHPLYAYNGPEFDTITYGKGASVLRMIYSVLGEEAFQSALQDYIKEYQFSNAVHQNLFDKFTACNTNFLIFAAITYGKGASVLRMIYSVLGEEAFQSALQDYIKEYQFSSAVHQNLFDKFIAV</sequence>
<dbReference type="SUPFAM" id="SSF55486">
    <property type="entry name" value="Metalloproteases ('zincins'), catalytic domain"/>
    <property type="match status" value="2"/>
</dbReference>
<feature type="site" description="Transition state stabilizer" evidence="10">
    <location>
        <position position="457"/>
    </location>
</feature>
<feature type="chain" id="PRO_5039923362" evidence="11">
    <location>
        <begin position="17"/>
        <end position="563"/>
    </location>
</feature>
<keyword evidence="14" id="KW-1185">Reference proteome</keyword>
<evidence type="ECO:0000256" key="8">
    <source>
        <dbReference type="PIRSR" id="PIRSR634016-1"/>
    </source>
</evidence>
<evidence type="ECO:0000256" key="10">
    <source>
        <dbReference type="PIRSR" id="PIRSR634016-4"/>
    </source>
</evidence>
<dbReference type="GO" id="GO:0070006">
    <property type="term" value="F:metalloaminopeptidase activity"/>
    <property type="evidence" value="ECO:0007669"/>
    <property type="project" value="TreeGrafter"/>
</dbReference>
<keyword evidence="6 9" id="KW-0862">Zinc</keyword>
<dbReference type="PANTHER" id="PTHR11533:SF293">
    <property type="entry name" value="AMINOPEPTIDASE-2-RELATED"/>
    <property type="match status" value="1"/>
</dbReference>
<dbReference type="GO" id="GO:0042277">
    <property type="term" value="F:peptide binding"/>
    <property type="evidence" value="ECO:0007669"/>
    <property type="project" value="TreeGrafter"/>
</dbReference>
<dbReference type="InterPro" id="IPR014782">
    <property type="entry name" value="Peptidase_M1_dom"/>
</dbReference>
<evidence type="ECO:0000259" key="12">
    <source>
        <dbReference type="Pfam" id="PF01433"/>
    </source>
</evidence>
<evidence type="ECO:0000256" key="1">
    <source>
        <dbReference type="ARBA" id="ARBA00010136"/>
    </source>
</evidence>
<protein>
    <submittedName>
        <fullName evidence="15">Peptidase M1 membrane alanine aminopeptidase domain-containing protein</fullName>
    </submittedName>
</protein>
<keyword evidence="3" id="KW-0645">Protease</keyword>
<organism evidence="14 15">
    <name type="scientific">Ascaris lumbricoides</name>
    <name type="common">Giant roundworm</name>
    <dbReference type="NCBI Taxonomy" id="6252"/>
    <lineage>
        <taxon>Eukaryota</taxon>
        <taxon>Metazoa</taxon>
        <taxon>Ecdysozoa</taxon>
        <taxon>Nematoda</taxon>
        <taxon>Chromadorea</taxon>
        <taxon>Rhabditida</taxon>
        <taxon>Spirurina</taxon>
        <taxon>Ascaridomorpha</taxon>
        <taxon>Ascaridoidea</taxon>
        <taxon>Ascarididae</taxon>
        <taxon>Ascaris</taxon>
    </lineage>
</organism>
<dbReference type="GO" id="GO:0004230">
    <property type="term" value="F:glutamyl aminopeptidase activity"/>
    <property type="evidence" value="ECO:0007669"/>
    <property type="project" value="UniProtKB-EC"/>
</dbReference>
<proteinExistence type="inferred from homology"/>
<keyword evidence="4 9" id="KW-0479">Metal-binding</keyword>
<dbReference type="Gene3D" id="2.60.40.1730">
    <property type="entry name" value="tricorn interacting facor f3 domain"/>
    <property type="match status" value="1"/>
</dbReference>
<dbReference type="Proteomes" id="UP000036681">
    <property type="component" value="Unplaced"/>
</dbReference>
<dbReference type="InterPro" id="IPR034016">
    <property type="entry name" value="M1_APN-typ"/>
</dbReference>
<dbReference type="PRINTS" id="PR00756">
    <property type="entry name" value="ALADIPTASE"/>
</dbReference>
<evidence type="ECO:0000256" key="3">
    <source>
        <dbReference type="ARBA" id="ARBA00022670"/>
    </source>
</evidence>
<evidence type="ECO:0000256" key="7">
    <source>
        <dbReference type="ARBA" id="ARBA00023049"/>
    </source>
</evidence>
<dbReference type="InterPro" id="IPR042097">
    <property type="entry name" value="Aminopeptidase_N-like_N_sf"/>
</dbReference>
<name>A0A9J2PVD0_ASCLU</name>
<evidence type="ECO:0000256" key="4">
    <source>
        <dbReference type="ARBA" id="ARBA00022723"/>
    </source>
</evidence>
<dbReference type="Pfam" id="PF17900">
    <property type="entry name" value="Peptidase_M1_N"/>
    <property type="match status" value="1"/>
</dbReference>
<dbReference type="InterPro" id="IPR027268">
    <property type="entry name" value="Peptidase_M4/M1_CTD_sf"/>
</dbReference>
<evidence type="ECO:0000256" key="5">
    <source>
        <dbReference type="ARBA" id="ARBA00022801"/>
    </source>
</evidence>
<evidence type="ECO:0000256" key="6">
    <source>
        <dbReference type="ARBA" id="ARBA00022833"/>
    </source>
</evidence>
<evidence type="ECO:0000259" key="13">
    <source>
        <dbReference type="Pfam" id="PF17900"/>
    </source>
</evidence>
<evidence type="ECO:0000256" key="11">
    <source>
        <dbReference type="SAM" id="SignalP"/>
    </source>
</evidence>
<dbReference type="FunFam" id="1.10.390.10:FF:000013">
    <property type="entry name" value="Aminopeptidase N"/>
    <property type="match status" value="1"/>
</dbReference>
<comment type="similarity">
    <text evidence="1">Belongs to the peptidase M1 family.</text>
</comment>
<dbReference type="GO" id="GO:0008270">
    <property type="term" value="F:zinc ion binding"/>
    <property type="evidence" value="ECO:0007669"/>
    <property type="project" value="InterPro"/>
</dbReference>
<dbReference type="InterPro" id="IPR050344">
    <property type="entry name" value="Peptidase_M1_aminopeptidases"/>
</dbReference>
<feature type="binding site" evidence="9">
    <location>
        <position position="378"/>
    </location>
    <ligand>
        <name>Zn(2+)</name>
        <dbReference type="ChEBI" id="CHEBI:29105"/>
        <note>catalytic</note>
    </ligand>
</feature>
<feature type="active site" description="Proton acceptor" evidence="8">
    <location>
        <position position="375"/>
    </location>
</feature>
<comment type="cofactor">
    <cofactor evidence="9">
        <name>Zn(2+)</name>
        <dbReference type="ChEBI" id="CHEBI:29105"/>
    </cofactor>
    <text evidence="9">Binds 1 zinc ion per subunit.</text>
</comment>
<evidence type="ECO:0000256" key="2">
    <source>
        <dbReference type="ARBA" id="ARBA00022438"/>
    </source>
</evidence>
<feature type="domain" description="Peptidase M1 membrane alanine aminopeptidase" evidence="12">
    <location>
        <begin position="510"/>
        <end position="559"/>
    </location>
</feature>
<feature type="binding site" evidence="9">
    <location>
        <position position="374"/>
    </location>
    <ligand>
        <name>Zn(2+)</name>
        <dbReference type="ChEBI" id="CHEBI:29105"/>
        <note>catalytic</note>
    </ligand>
</feature>
<dbReference type="PANTHER" id="PTHR11533">
    <property type="entry name" value="PROTEASE M1 ZINC METALLOPROTEASE"/>
    <property type="match status" value="1"/>
</dbReference>
<feature type="domain" description="Peptidase M1 membrane alanine aminopeptidase" evidence="12">
    <location>
        <begin position="302"/>
        <end position="503"/>
    </location>
</feature>
<dbReference type="Pfam" id="PF01433">
    <property type="entry name" value="Peptidase_M1"/>
    <property type="match status" value="2"/>
</dbReference>
<accession>A0A9J2PVD0</accession>
<dbReference type="SUPFAM" id="SSF63737">
    <property type="entry name" value="Leukotriene A4 hydrolase N-terminal domain"/>
    <property type="match status" value="1"/>
</dbReference>
<feature type="domain" description="Aminopeptidase N-like N-terminal" evidence="13">
    <location>
        <begin position="67"/>
        <end position="267"/>
    </location>
</feature>
<keyword evidence="7" id="KW-0482">Metalloprotease</keyword>
<dbReference type="GO" id="GO:0043171">
    <property type="term" value="P:peptide catabolic process"/>
    <property type="evidence" value="ECO:0007669"/>
    <property type="project" value="TreeGrafter"/>
</dbReference>
<dbReference type="AlphaFoldDB" id="A0A9J2PVD0"/>
<keyword evidence="5" id="KW-0378">Hydrolase</keyword>
<dbReference type="InterPro" id="IPR001930">
    <property type="entry name" value="Peptidase_M1"/>
</dbReference>
<keyword evidence="2" id="KW-0031">Aminopeptidase</keyword>
<dbReference type="GO" id="GO:0016020">
    <property type="term" value="C:membrane"/>
    <property type="evidence" value="ECO:0007669"/>
    <property type="project" value="UniProtKB-SubCell"/>
</dbReference>
<dbReference type="WBParaSite" id="ALUE_0001406501-mRNA-1">
    <property type="protein sequence ID" value="ALUE_0001406501-mRNA-1"/>
    <property type="gene ID" value="ALUE_0001406501"/>
</dbReference>
<dbReference type="InterPro" id="IPR045357">
    <property type="entry name" value="Aminopeptidase_N-like_N"/>
</dbReference>
<reference evidence="15" key="1">
    <citation type="submission" date="2023-03" db="UniProtKB">
        <authorList>
            <consortium name="WormBaseParasite"/>
        </authorList>
    </citation>
    <scope>IDENTIFICATION</scope>
</reference>
<dbReference type="Gene3D" id="1.10.390.10">
    <property type="entry name" value="Neutral Protease Domain 2"/>
    <property type="match status" value="2"/>
</dbReference>
<keyword evidence="11" id="KW-0732">Signal</keyword>
<evidence type="ECO:0000313" key="15">
    <source>
        <dbReference type="WBParaSite" id="ALUE_0001406501-mRNA-1"/>
    </source>
</evidence>
<evidence type="ECO:0000313" key="14">
    <source>
        <dbReference type="Proteomes" id="UP000036681"/>
    </source>
</evidence>
<dbReference type="CDD" id="cd09601">
    <property type="entry name" value="M1_APN-Q_like"/>
    <property type="match status" value="1"/>
</dbReference>
<feature type="signal peptide" evidence="11">
    <location>
        <begin position="1"/>
        <end position="16"/>
    </location>
</feature>
<dbReference type="GO" id="GO:0005615">
    <property type="term" value="C:extracellular space"/>
    <property type="evidence" value="ECO:0007669"/>
    <property type="project" value="TreeGrafter"/>
</dbReference>